<protein>
    <submittedName>
        <fullName evidence="2">Uncharacterized protein</fullName>
    </submittedName>
</protein>
<keyword evidence="1" id="KW-0472">Membrane</keyword>
<evidence type="ECO:0000313" key="2">
    <source>
        <dbReference type="EMBL" id="GMR62947.1"/>
    </source>
</evidence>
<dbReference type="EMBL" id="BTRK01000006">
    <property type="protein sequence ID" value="GMR62947.1"/>
    <property type="molecule type" value="Genomic_DNA"/>
</dbReference>
<keyword evidence="3" id="KW-1185">Reference proteome</keyword>
<feature type="transmembrane region" description="Helical" evidence="1">
    <location>
        <begin position="48"/>
        <end position="73"/>
    </location>
</feature>
<proteinExistence type="predicted"/>
<feature type="non-terminal residue" evidence="2">
    <location>
        <position position="171"/>
    </location>
</feature>
<reference evidence="3" key="1">
    <citation type="submission" date="2022-10" db="EMBL/GenBank/DDBJ databases">
        <title>Genome assembly of Pristionchus species.</title>
        <authorList>
            <person name="Yoshida K."/>
            <person name="Sommer R.J."/>
        </authorList>
    </citation>
    <scope>NUCLEOTIDE SEQUENCE [LARGE SCALE GENOMIC DNA]</scope>
    <source>
        <strain evidence="3">RS5460</strain>
    </source>
</reference>
<evidence type="ECO:0000313" key="3">
    <source>
        <dbReference type="Proteomes" id="UP001328107"/>
    </source>
</evidence>
<name>A0AAN5DIH9_9BILA</name>
<gene>
    <name evidence="2" type="ORF">PMAYCL1PPCAC_33142</name>
</gene>
<evidence type="ECO:0000256" key="1">
    <source>
        <dbReference type="SAM" id="Phobius"/>
    </source>
</evidence>
<sequence length="171" mass="19119">MSPPPALYKSRLGYSEYGRYLAHAVLLSAESFHSSLAMAIFYTVVVPVAFGAFLITLFFVGGAVIPTIVWGIYKGGNAIYDWASGKHNCYHHLLLGEIHVNVDSLVFMNKPLEGCLMDRSVIGRESCFRSVDLSFDNKERFSFKVLMSSGAPYFPKGNSAFFQRSYTEDFK</sequence>
<accession>A0AAN5DIH9</accession>
<keyword evidence="1" id="KW-1133">Transmembrane helix</keyword>
<organism evidence="2 3">
    <name type="scientific">Pristionchus mayeri</name>
    <dbReference type="NCBI Taxonomy" id="1317129"/>
    <lineage>
        <taxon>Eukaryota</taxon>
        <taxon>Metazoa</taxon>
        <taxon>Ecdysozoa</taxon>
        <taxon>Nematoda</taxon>
        <taxon>Chromadorea</taxon>
        <taxon>Rhabditida</taxon>
        <taxon>Rhabditina</taxon>
        <taxon>Diplogasteromorpha</taxon>
        <taxon>Diplogasteroidea</taxon>
        <taxon>Neodiplogasteridae</taxon>
        <taxon>Pristionchus</taxon>
    </lineage>
</organism>
<keyword evidence="1" id="KW-0812">Transmembrane</keyword>
<dbReference type="Proteomes" id="UP001328107">
    <property type="component" value="Unassembled WGS sequence"/>
</dbReference>
<comment type="caution">
    <text evidence="2">The sequence shown here is derived from an EMBL/GenBank/DDBJ whole genome shotgun (WGS) entry which is preliminary data.</text>
</comment>
<dbReference type="AlphaFoldDB" id="A0AAN5DIH9"/>